<dbReference type="SUPFAM" id="SSF52058">
    <property type="entry name" value="L domain-like"/>
    <property type="match status" value="1"/>
</dbReference>
<feature type="region of interest" description="Disordered" evidence="2">
    <location>
        <begin position="1"/>
        <end position="26"/>
    </location>
</feature>
<feature type="region of interest" description="Disordered" evidence="2">
    <location>
        <begin position="142"/>
        <end position="213"/>
    </location>
</feature>
<accession>A0A9N8E7H5</accession>
<proteinExistence type="predicted"/>
<keyword evidence="5" id="KW-1185">Reference proteome</keyword>
<evidence type="ECO:0000256" key="2">
    <source>
        <dbReference type="SAM" id="MobiDB-lite"/>
    </source>
</evidence>
<reference evidence="4" key="1">
    <citation type="submission" date="2020-06" db="EMBL/GenBank/DDBJ databases">
        <authorList>
            <consortium name="Plant Systems Biology data submission"/>
        </authorList>
    </citation>
    <scope>NUCLEOTIDE SEQUENCE</scope>
    <source>
        <strain evidence="4">D6</strain>
    </source>
</reference>
<feature type="compositionally biased region" description="Basic and acidic residues" evidence="2">
    <location>
        <begin position="145"/>
        <end position="155"/>
    </location>
</feature>
<dbReference type="PANTHER" id="PTHR48059">
    <property type="entry name" value="POLYGALACTURONASE INHIBITOR 1"/>
    <property type="match status" value="1"/>
</dbReference>
<keyword evidence="3" id="KW-0472">Membrane</keyword>
<gene>
    <name evidence="4" type="ORF">SEMRO_595_G172630.1</name>
</gene>
<feature type="compositionally biased region" description="Polar residues" evidence="2">
    <location>
        <begin position="202"/>
        <end position="212"/>
    </location>
</feature>
<name>A0A9N8E7H5_9STRA</name>
<dbReference type="InterPro" id="IPR032675">
    <property type="entry name" value="LRR_dom_sf"/>
</dbReference>
<keyword evidence="3" id="KW-0812">Transmembrane</keyword>
<dbReference type="Gene3D" id="3.80.10.10">
    <property type="entry name" value="Ribonuclease Inhibitor"/>
    <property type="match status" value="1"/>
</dbReference>
<evidence type="ECO:0000256" key="3">
    <source>
        <dbReference type="SAM" id="Phobius"/>
    </source>
</evidence>
<feature type="compositionally biased region" description="Low complexity" evidence="2">
    <location>
        <begin position="174"/>
        <end position="188"/>
    </location>
</feature>
<keyword evidence="3" id="KW-1133">Transmembrane helix</keyword>
<evidence type="ECO:0000256" key="1">
    <source>
        <dbReference type="ARBA" id="ARBA00004196"/>
    </source>
</evidence>
<dbReference type="Proteomes" id="UP001153069">
    <property type="component" value="Unassembled WGS sequence"/>
</dbReference>
<protein>
    <submittedName>
        <fullName evidence="4">Leucine Rich Repeat</fullName>
    </submittedName>
</protein>
<comment type="subcellular location">
    <subcellularLocation>
        <location evidence="1">Cell envelope</location>
    </subcellularLocation>
</comment>
<evidence type="ECO:0000313" key="5">
    <source>
        <dbReference type="Proteomes" id="UP001153069"/>
    </source>
</evidence>
<dbReference type="AlphaFoldDB" id="A0A9N8E7H5"/>
<sequence>MSHYDLYRAQQQQQKSKQHLQDYSYSSSRLLRQQHSSYLPRNSRRDVFSDQCVDDDTLGFSSFARANTDEPKEDTKQEDTSIHQEQLGGITHHSENIVGTWDNMSTFSGNEESQTDLSFADAETLKASSCHSSSIQTSSIYIEDSEPRIHPRDNHLLSPEPGQPRPPLLRVESNDGSSHNSTSSGLDSFCDDDVESGPIITPETTGSNNKPPNSKKLILLAGMALCLLLMVVAGTITWWVLGSRKEKELALSRERPTGMPSPMPSSAPTTVVPNTPPPATGPIITTTPEDAILAHHQQWASQFLSNWTLQMIQQSSSPQAQAFEWIQNDPYFNSSTISLNITSAEVTTKQLDRFALATLFYAIGHTWQGWLSDEDECQWPFYSCAPTSTAPPTGRRRLRAPSGTTLEIRNARATGILPAEVSLMTSLQVLAIHDDPISNNDTFPGLHGRLPSEVGLLTDLRVLDLHGHTLVGFIPSELGQLTNLVELYLHNNSFQIGAVVPTELCDLPSLHTITVDCTAVVCHCGCTCPTGGTSLETTHHNIFDHDNNGTAAPSPVTNPPLATTPSPTTIMPGVSNVPLPTPEPTYTIMTNVPQPTPMPLTMESWNETDGTSLIDANNTNHSISVPIML</sequence>
<comment type="caution">
    <text evidence="4">The sequence shown here is derived from an EMBL/GenBank/DDBJ whole genome shotgun (WGS) entry which is preliminary data.</text>
</comment>
<dbReference type="PANTHER" id="PTHR48059:SF34">
    <property type="entry name" value="NON-SPECIFIC SERINE_THREONINE PROTEIN KINASE"/>
    <property type="match status" value="1"/>
</dbReference>
<feature type="compositionally biased region" description="Low complexity" evidence="2">
    <location>
        <begin position="10"/>
        <end position="26"/>
    </location>
</feature>
<feature type="transmembrane region" description="Helical" evidence="3">
    <location>
        <begin position="217"/>
        <end position="241"/>
    </location>
</feature>
<evidence type="ECO:0000313" key="4">
    <source>
        <dbReference type="EMBL" id="CAB9513500.1"/>
    </source>
</evidence>
<dbReference type="InterPro" id="IPR051848">
    <property type="entry name" value="PGIP"/>
</dbReference>
<dbReference type="OrthoDB" id="48557at2759"/>
<dbReference type="EMBL" id="CAICTM010000594">
    <property type="protein sequence ID" value="CAB9513500.1"/>
    <property type="molecule type" value="Genomic_DNA"/>
</dbReference>
<organism evidence="4 5">
    <name type="scientific">Seminavis robusta</name>
    <dbReference type="NCBI Taxonomy" id="568900"/>
    <lineage>
        <taxon>Eukaryota</taxon>
        <taxon>Sar</taxon>
        <taxon>Stramenopiles</taxon>
        <taxon>Ochrophyta</taxon>
        <taxon>Bacillariophyta</taxon>
        <taxon>Bacillariophyceae</taxon>
        <taxon>Bacillariophycidae</taxon>
        <taxon>Naviculales</taxon>
        <taxon>Naviculaceae</taxon>
        <taxon>Seminavis</taxon>
    </lineage>
</organism>